<dbReference type="RefSeq" id="WP_377412861.1">
    <property type="nucleotide sequence ID" value="NZ_JBHSRS010000017.1"/>
</dbReference>
<organism evidence="2 3">
    <name type="scientific">Polaromonas aquatica</name>
    <dbReference type="NCBI Taxonomy" id="332657"/>
    <lineage>
        <taxon>Bacteria</taxon>
        <taxon>Pseudomonadati</taxon>
        <taxon>Pseudomonadota</taxon>
        <taxon>Betaproteobacteria</taxon>
        <taxon>Burkholderiales</taxon>
        <taxon>Comamonadaceae</taxon>
        <taxon>Polaromonas</taxon>
    </lineage>
</organism>
<dbReference type="PANTHER" id="PTHR43196">
    <property type="entry name" value="SULFATE ADENYLYLTRANSFERASE SUBUNIT 2"/>
    <property type="match status" value="1"/>
</dbReference>
<accession>A0ABW1TV07</accession>
<proteinExistence type="predicted"/>
<evidence type="ECO:0000259" key="1">
    <source>
        <dbReference type="Pfam" id="PF01507"/>
    </source>
</evidence>
<dbReference type="PANTHER" id="PTHR43196:SF2">
    <property type="entry name" value="PHOSPHOADENOSINE PHOSPHOSULFATE REDUCTASE"/>
    <property type="match status" value="1"/>
</dbReference>
<name>A0ABW1TV07_9BURK</name>
<dbReference type="InterPro" id="IPR002500">
    <property type="entry name" value="PAPS_reduct_dom"/>
</dbReference>
<gene>
    <name evidence="2" type="ORF">ACFQND_07940</name>
</gene>
<evidence type="ECO:0000313" key="3">
    <source>
        <dbReference type="Proteomes" id="UP001596270"/>
    </source>
</evidence>
<dbReference type="Pfam" id="PF01507">
    <property type="entry name" value="PAPS_reduct"/>
    <property type="match status" value="1"/>
</dbReference>
<dbReference type="InterPro" id="IPR014729">
    <property type="entry name" value="Rossmann-like_a/b/a_fold"/>
</dbReference>
<comment type="caution">
    <text evidence="2">The sequence shown here is derived from an EMBL/GenBank/DDBJ whole genome shotgun (WGS) entry which is preliminary data.</text>
</comment>
<keyword evidence="3" id="KW-1185">Reference proteome</keyword>
<dbReference type="SUPFAM" id="SSF52402">
    <property type="entry name" value="Adenine nucleotide alpha hydrolases-like"/>
    <property type="match status" value="1"/>
</dbReference>
<dbReference type="EMBL" id="JBHSRS010000017">
    <property type="protein sequence ID" value="MFC6281155.1"/>
    <property type="molecule type" value="Genomic_DNA"/>
</dbReference>
<reference evidence="3" key="1">
    <citation type="journal article" date="2019" name="Int. J. Syst. Evol. Microbiol.">
        <title>The Global Catalogue of Microorganisms (GCM) 10K type strain sequencing project: providing services to taxonomists for standard genome sequencing and annotation.</title>
        <authorList>
            <consortium name="The Broad Institute Genomics Platform"/>
            <consortium name="The Broad Institute Genome Sequencing Center for Infectious Disease"/>
            <person name="Wu L."/>
            <person name="Ma J."/>
        </authorList>
    </citation>
    <scope>NUCLEOTIDE SEQUENCE [LARGE SCALE GENOMIC DNA]</scope>
    <source>
        <strain evidence="3">CCUG 39402</strain>
    </source>
</reference>
<sequence length="344" mass="38987">MDDLDPYIPEAGANVETQATVEQPEPDVLEYDRYVVAFSGGKDSLACLLHLLECGVDRNKIELHHHLVDGREGSTLFDWPVTESYCEAIATALGVTMTFSHRVGGLEREMLRENTSTAPVCIPFGDGYKVVGGDGPLGTRRKFPQVSANLSVRWCSSVAKIDCFARYMTNNPKFREGKTLVLTGERAEESKSRANYKRFEPHRSDLRNGRDYQRHIDAWRPVHAWSEQQVWEIIKRWRITSHPAYYLGFGRCSCRSCIFGSKDQWATVREIAPDQFNQIASREREFKITIHRSESVIERANAGTPYDSDPFWIEIANSRTFSAPVFIDPWVLPKGAFGESCGPT</sequence>
<dbReference type="Gene3D" id="3.40.50.620">
    <property type="entry name" value="HUPs"/>
    <property type="match status" value="1"/>
</dbReference>
<dbReference type="InterPro" id="IPR050128">
    <property type="entry name" value="Sulfate_adenylyltrnsfr_sub2"/>
</dbReference>
<feature type="domain" description="Phosphoadenosine phosphosulphate reductase" evidence="1">
    <location>
        <begin position="153"/>
        <end position="257"/>
    </location>
</feature>
<dbReference type="Proteomes" id="UP001596270">
    <property type="component" value="Unassembled WGS sequence"/>
</dbReference>
<protein>
    <submittedName>
        <fullName evidence="2">Phosphoadenosine phosphosulfate reductase family protein</fullName>
    </submittedName>
</protein>
<evidence type="ECO:0000313" key="2">
    <source>
        <dbReference type="EMBL" id="MFC6281155.1"/>
    </source>
</evidence>